<comment type="caution">
    <text evidence="2">The sequence shown here is derived from an EMBL/GenBank/DDBJ whole genome shotgun (WGS) entry which is preliminary data.</text>
</comment>
<proteinExistence type="predicted"/>
<keyword evidence="1" id="KW-0472">Membrane</keyword>
<protein>
    <submittedName>
        <fullName evidence="2">Uncharacterized protein</fullName>
    </submittedName>
</protein>
<organism evidence="2 3">
    <name type="scientific">Cirrhinus mrigala</name>
    <name type="common">Mrigala</name>
    <dbReference type="NCBI Taxonomy" id="683832"/>
    <lineage>
        <taxon>Eukaryota</taxon>
        <taxon>Metazoa</taxon>
        <taxon>Chordata</taxon>
        <taxon>Craniata</taxon>
        <taxon>Vertebrata</taxon>
        <taxon>Euteleostomi</taxon>
        <taxon>Actinopterygii</taxon>
        <taxon>Neopterygii</taxon>
        <taxon>Teleostei</taxon>
        <taxon>Ostariophysi</taxon>
        <taxon>Cypriniformes</taxon>
        <taxon>Cyprinidae</taxon>
        <taxon>Labeoninae</taxon>
        <taxon>Labeonini</taxon>
        <taxon>Cirrhinus</taxon>
    </lineage>
</organism>
<evidence type="ECO:0000313" key="2">
    <source>
        <dbReference type="EMBL" id="KAL0181430.1"/>
    </source>
</evidence>
<sequence>MEIAVAKILCLLGVFALMLGGILIPVRVMLMEYDKVASNCFGGGVFLATCFNALLPAVRAK</sequence>
<keyword evidence="3" id="KW-1185">Reference proteome</keyword>
<keyword evidence="1" id="KW-1133">Transmembrane helix</keyword>
<accession>A0ABD0Q5V0</accession>
<gene>
    <name evidence="2" type="ORF">M9458_023836</name>
</gene>
<feature type="non-terminal residue" evidence="2">
    <location>
        <position position="61"/>
    </location>
</feature>
<dbReference type="Proteomes" id="UP001529510">
    <property type="component" value="Unassembled WGS sequence"/>
</dbReference>
<name>A0ABD0Q5V0_CIRMR</name>
<reference evidence="2 3" key="1">
    <citation type="submission" date="2024-05" db="EMBL/GenBank/DDBJ databases">
        <title>Genome sequencing and assembly of Indian major carp, Cirrhinus mrigala (Hamilton, 1822).</title>
        <authorList>
            <person name="Mohindra V."/>
            <person name="Chowdhury L.M."/>
            <person name="Lal K."/>
            <person name="Jena J.K."/>
        </authorList>
    </citation>
    <scope>NUCLEOTIDE SEQUENCE [LARGE SCALE GENOMIC DNA]</scope>
    <source>
        <strain evidence="2">CM1030</strain>
        <tissue evidence="2">Blood</tissue>
    </source>
</reference>
<feature type="transmembrane region" description="Helical" evidence="1">
    <location>
        <begin position="36"/>
        <end position="55"/>
    </location>
</feature>
<evidence type="ECO:0000313" key="3">
    <source>
        <dbReference type="Proteomes" id="UP001529510"/>
    </source>
</evidence>
<dbReference type="AlphaFoldDB" id="A0ABD0Q5V0"/>
<keyword evidence="1" id="KW-0812">Transmembrane</keyword>
<evidence type="ECO:0000256" key="1">
    <source>
        <dbReference type="SAM" id="Phobius"/>
    </source>
</evidence>
<dbReference type="EMBL" id="JAMKFB020000011">
    <property type="protein sequence ID" value="KAL0181430.1"/>
    <property type="molecule type" value="Genomic_DNA"/>
</dbReference>
<feature type="transmembrane region" description="Helical" evidence="1">
    <location>
        <begin position="9"/>
        <end position="30"/>
    </location>
</feature>